<evidence type="ECO:0000313" key="1">
    <source>
        <dbReference type="EMBL" id="NID14394.1"/>
    </source>
</evidence>
<keyword evidence="2" id="KW-1185">Reference proteome</keyword>
<protein>
    <submittedName>
        <fullName evidence="1">Uncharacterized protein</fullName>
    </submittedName>
</protein>
<reference evidence="1 2" key="1">
    <citation type="journal article" date="2006" name="Int. J. Syst. Evol. Microbiol.">
        <title>Dyella yeojuensis sp. nov., isolated from greenhouse soil in Korea.</title>
        <authorList>
            <person name="Kim B.Y."/>
            <person name="Weon H.Y."/>
            <person name="Lee K.H."/>
            <person name="Seok S.J."/>
            <person name="Kwon S.W."/>
            <person name="Go S.J."/>
            <person name="Stackebrandt E."/>
        </authorList>
    </citation>
    <scope>NUCLEOTIDE SEQUENCE [LARGE SCALE GENOMIC DNA]</scope>
    <source>
        <strain evidence="1 2">DSM 17673</strain>
    </source>
</reference>
<organism evidence="1 2">
    <name type="scientific">Luteibacter yeojuensis</name>
    <dbReference type="NCBI Taxonomy" id="345309"/>
    <lineage>
        <taxon>Bacteria</taxon>
        <taxon>Pseudomonadati</taxon>
        <taxon>Pseudomonadota</taxon>
        <taxon>Gammaproteobacteria</taxon>
        <taxon>Lysobacterales</taxon>
        <taxon>Rhodanobacteraceae</taxon>
        <taxon>Luteibacter</taxon>
    </lineage>
</organism>
<dbReference type="EMBL" id="JAAQTL010000001">
    <property type="protein sequence ID" value="NID14394.1"/>
    <property type="molecule type" value="Genomic_DNA"/>
</dbReference>
<comment type="caution">
    <text evidence="1">The sequence shown here is derived from an EMBL/GenBank/DDBJ whole genome shotgun (WGS) entry which is preliminary data.</text>
</comment>
<name>A0A7X5QS72_9GAMM</name>
<dbReference type="AlphaFoldDB" id="A0A7X5QS72"/>
<evidence type="ECO:0000313" key="2">
    <source>
        <dbReference type="Proteomes" id="UP000518878"/>
    </source>
</evidence>
<gene>
    <name evidence="1" type="ORF">HBF32_02820</name>
</gene>
<proteinExistence type="predicted"/>
<dbReference type="Proteomes" id="UP000518878">
    <property type="component" value="Unassembled WGS sequence"/>
</dbReference>
<dbReference type="RefSeq" id="WP_166698109.1">
    <property type="nucleotide sequence ID" value="NZ_JAAQTL010000001.1"/>
</dbReference>
<accession>A0A7X5QS72</accession>
<sequence length="68" mass="7667">MSDAFAKWKNENGTYNGAAMFAELTGIPQEEIVWSANRMKELKAQGVPRDQWSRIVGEEAKLKPWASP</sequence>